<dbReference type="EMBL" id="FLOC01000012">
    <property type="protein sequence ID" value="SBS32449.1"/>
    <property type="molecule type" value="Genomic_DNA"/>
</dbReference>
<dbReference type="Pfam" id="PF12693">
    <property type="entry name" value="GspL_C"/>
    <property type="match status" value="1"/>
</dbReference>
<keyword evidence="8" id="KW-1133">Transmembrane helix</keyword>
<dbReference type="SUPFAM" id="SSF53067">
    <property type="entry name" value="Actin-like ATPase domain"/>
    <property type="match status" value="1"/>
</dbReference>
<evidence type="ECO:0000256" key="3">
    <source>
        <dbReference type="ARBA" id="ARBA00022448"/>
    </source>
</evidence>
<dbReference type="PIRSF" id="PIRSF015761">
    <property type="entry name" value="Protein_L"/>
    <property type="match status" value="1"/>
</dbReference>
<dbReference type="Proteomes" id="UP000092627">
    <property type="component" value="Unassembled WGS sequence"/>
</dbReference>
<dbReference type="GO" id="GO:0015627">
    <property type="term" value="C:type II protein secretion system complex"/>
    <property type="evidence" value="ECO:0007669"/>
    <property type="project" value="InterPro"/>
</dbReference>
<gene>
    <name evidence="13" type="ORF">MAQ5080_02266</name>
</gene>
<organism evidence="13 14">
    <name type="scientific">Marinomonas aquimarina</name>
    <dbReference type="NCBI Taxonomy" id="295068"/>
    <lineage>
        <taxon>Bacteria</taxon>
        <taxon>Pseudomonadati</taxon>
        <taxon>Pseudomonadota</taxon>
        <taxon>Gammaproteobacteria</taxon>
        <taxon>Oceanospirillales</taxon>
        <taxon>Oceanospirillaceae</taxon>
        <taxon>Marinomonas</taxon>
    </lineage>
</organism>
<protein>
    <recommendedName>
        <fullName evidence="10">Type II secretion system protein L</fullName>
        <shortName evidence="10">T2SS protein L</shortName>
    </recommendedName>
</protein>
<dbReference type="OrthoDB" id="6103448at2"/>
<evidence type="ECO:0000256" key="8">
    <source>
        <dbReference type="ARBA" id="ARBA00022989"/>
    </source>
</evidence>
<dbReference type="STRING" id="295068.MAQ5080_02266"/>
<keyword evidence="9" id="KW-0472">Membrane</keyword>
<dbReference type="NCBIfam" id="TIGR01709">
    <property type="entry name" value="typeII_sec_gspL"/>
    <property type="match status" value="1"/>
</dbReference>
<evidence type="ECO:0000259" key="12">
    <source>
        <dbReference type="Pfam" id="PF12693"/>
    </source>
</evidence>
<dbReference type="InterPro" id="IPR024230">
    <property type="entry name" value="GspL_cyto_dom"/>
</dbReference>
<comment type="subcellular location">
    <subcellularLocation>
        <location evidence="1">Cell inner membrane</location>
        <topology evidence="1">Single-pass membrane protein</topology>
    </subcellularLocation>
</comment>
<evidence type="ECO:0000313" key="13">
    <source>
        <dbReference type="EMBL" id="SBS32449.1"/>
    </source>
</evidence>
<comment type="function">
    <text evidence="10">Inner membrane component of the type II secretion system required for the energy-dependent secretion of extracellular factors such as proteases and toxins from the periplasm.</text>
</comment>
<evidence type="ECO:0000256" key="10">
    <source>
        <dbReference type="PIRNR" id="PIRNR015761"/>
    </source>
</evidence>
<evidence type="ECO:0000256" key="6">
    <source>
        <dbReference type="ARBA" id="ARBA00022692"/>
    </source>
</evidence>
<keyword evidence="4" id="KW-1003">Cell membrane</keyword>
<evidence type="ECO:0000256" key="4">
    <source>
        <dbReference type="ARBA" id="ARBA00022475"/>
    </source>
</evidence>
<comment type="similarity">
    <text evidence="2 10">Belongs to the GSP L family.</text>
</comment>
<evidence type="ECO:0000256" key="7">
    <source>
        <dbReference type="ARBA" id="ARBA00022927"/>
    </source>
</evidence>
<dbReference type="InterPro" id="IPR043129">
    <property type="entry name" value="ATPase_NBD"/>
</dbReference>
<dbReference type="GO" id="GO:0005886">
    <property type="term" value="C:plasma membrane"/>
    <property type="evidence" value="ECO:0007669"/>
    <property type="project" value="UniProtKB-SubCell"/>
</dbReference>
<proteinExistence type="inferred from homology"/>
<dbReference type="InterPro" id="IPR025691">
    <property type="entry name" value="GspL_pp_dom"/>
</dbReference>
<feature type="domain" description="GspL periplasmic" evidence="12">
    <location>
        <begin position="226"/>
        <end position="379"/>
    </location>
</feature>
<evidence type="ECO:0000256" key="9">
    <source>
        <dbReference type="ARBA" id="ARBA00023136"/>
    </source>
</evidence>
<evidence type="ECO:0000256" key="1">
    <source>
        <dbReference type="ARBA" id="ARBA00004377"/>
    </source>
</evidence>
<dbReference type="GO" id="GO:0009276">
    <property type="term" value="C:Gram-negative-bacterium-type cell wall"/>
    <property type="evidence" value="ECO:0007669"/>
    <property type="project" value="InterPro"/>
</dbReference>
<dbReference type="Pfam" id="PF05134">
    <property type="entry name" value="T2SSL"/>
    <property type="match status" value="1"/>
</dbReference>
<evidence type="ECO:0000313" key="14">
    <source>
        <dbReference type="Proteomes" id="UP000092627"/>
    </source>
</evidence>
<dbReference type="AlphaFoldDB" id="A0A1A8TG77"/>
<dbReference type="Gene3D" id="3.30.420.380">
    <property type="match status" value="1"/>
</dbReference>
<evidence type="ECO:0000256" key="5">
    <source>
        <dbReference type="ARBA" id="ARBA00022519"/>
    </source>
</evidence>
<accession>A0A1A8TG77</accession>
<dbReference type="RefSeq" id="WP_067209896.1">
    <property type="nucleotide sequence ID" value="NZ_FLOC01000012.1"/>
</dbReference>
<evidence type="ECO:0000259" key="11">
    <source>
        <dbReference type="Pfam" id="PF05134"/>
    </source>
</evidence>
<keyword evidence="7 10" id="KW-0653">Protein transport</keyword>
<evidence type="ECO:0000256" key="2">
    <source>
        <dbReference type="ARBA" id="ARBA00005318"/>
    </source>
</evidence>
<keyword evidence="3 10" id="KW-0813">Transport</keyword>
<sequence>MQRLILQLREACSSDNLVADWWLFDDQQLASQGCATSVTQMTEAWHSLNEAHPALGASASEVVLLAPAHRVHMRQLSISKVQRRHLHKVLPYLLEPFVGQNVDDMHCISGPVTDAKVWCCAVAHEHLQAWQCWLAPFTETDVYLLALPSVLQGSSTDAVFELLGAAFQYQQEQWCWLPATLSPTQAATVLDIHKLNAHFAQSQSWQRNNLLQGRYLRLTKRTAAQRSWKWAAILSILAVSAYSLNSYVTTQALNQQAGNVEDAANQAFLQLVPEEGRVVNLPRQMQARLQQREVNSPDQDSSAYQVLAMLGALAPVPVEGMGLQSLSWQSPGYRFEWRAQSRSDLERIQQTLQAQGAQIELQQTVRQDQAYLGVFQAQEEW</sequence>
<feature type="domain" description="GspL cytoplasmic actin-ATPase-like" evidence="11">
    <location>
        <begin position="56"/>
        <end position="134"/>
    </location>
</feature>
<dbReference type="InterPro" id="IPR007812">
    <property type="entry name" value="T2SS_protein-GspL"/>
</dbReference>
<keyword evidence="5" id="KW-0997">Cell inner membrane</keyword>
<name>A0A1A8TG77_9GAMM</name>
<keyword evidence="6" id="KW-0812">Transmembrane</keyword>
<reference evidence="13 14" key="1">
    <citation type="submission" date="2016-06" db="EMBL/GenBank/DDBJ databases">
        <authorList>
            <person name="Kjaerup R.B."/>
            <person name="Dalgaard T.S."/>
            <person name="Juul-Madsen H.R."/>
        </authorList>
    </citation>
    <scope>NUCLEOTIDE SEQUENCE [LARGE SCALE GENOMIC DNA]</scope>
    <source>
        <strain evidence="13 14">CECT 5080</strain>
    </source>
</reference>
<dbReference type="GO" id="GO:0015628">
    <property type="term" value="P:protein secretion by the type II secretion system"/>
    <property type="evidence" value="ECO:0007669"/>
    <property type="project" value="InterPro"/>
</dbReference>
<keyword evidence="14" id="KW-1185">Reference proteome</keyword>